<dbReference type="AlphaFoldDB" id="A0A2H0W787"/>
<evidence type="ECO:0000313" key="3">
    <source>
        <dbReference type="Proteomes" id="UP000231382"/>
    </source>
</evidence>
<feature type="region of interest" description="Disordered" evidence="1">
    <location>
        <begin position="35"/>
        <end position="72"/>
    </location>
</feature>
<name>A0A2H0W787_9BACT</name>
<evidence type="ECO:0000313" key="2">
    <source>
        <dbReference type="EMBL" id="PIS07963.1"/>
    </source>
</evidence>
<protein>
    <submittedName>
        <fullName evidence="2">Uncharacterized protein</fullName>
    </submittedName>
</protein>
<comment type="caution">
    <text evidence="2">The sequence shown here is derived from an EMBL/GenBank/DDBJ whole genome shotgun (WGS) entry which is preliminary data.</text>
</comment>
<organism evidence="2 3">
    <name type="scientific">Candidatus Berkelbacteria bacterium CG10_big_fil_rev_8_21_14_0_10_43_13</name>
    <dbReference type="NCBI Taxonomy" id="1974514"/>
    <lineage>
        <taxon>Bacteria</taxon>
        <taxon>Candidatus Berkelbacteria</taxon>
    </lineage>
</organism>
<gene>
    <name evidence="2" type="ORF">COT78_00570</name>
</gene>
<proteinExistence type="predicted"/>
<reference evidence="3" key="1">
    <citation type="submission" date="2017-09" db="EMBL/GenBank/DDBJ databases">
        <title>Depth-based differentiation of microbial function through sediment-hosted aquifers and enrichment of novel symbionts in the deep terrestrial subsurface.</title>
        <authorList>
            <person name="Probst A.J."/>
            <person name="Ladd B."/>
            <person name="Jarett J.K."/>
            <person name="Geller-Mcgrath D.E."/>
            <person name="Sieber C.M.K."/>
            <person name="Emerson J.B."/>
            <person name="Anantharaman K."/>
            <person name="Thomas B.C."/>
            <person name="Malmstrom R."/>
            <person name="Stieglmeier M."/>
            <person name="Klingl A."/>
            <person name="Woyke T."/>
            <person name="Ryan C.M."/>
            <person name="Banfield J.F."/>
        </authorList>
    </citation>
    <scope>NUCLEOTIDE SEQUENCE [LARGE SCALE GENOMIC DNA]</scope>
</reference>
<dbReference type="EMBL" id="PEZW01000006">
    <property type="protein sequence ID" value="PIS07963.1"/>
    <property type="molecule type" value="Genomic_DNA"/>
</dbReference>
<sequence length="72" mass="7677">MVAEPNVPERKPSPGCYCGGSCIPPPAIKIVVGVPAEEPKPENDDPTSVAPTSSWRPTEHIPGSQRWFPAGR</sequence>
<accession>A0A2H0W787</accession>
<evidence type="ECO:0000256" key="1">
    <source>
        <dbReference type="SAM" id="MobiDB-lite"/>
    </source>
</evidence>
<dbReference type="Proteomes" id="UP000231382">
    <property type="component" value="Unassembled WGS sequence"/>
</dbReference>